<sequence>MGFGYGNIVGRYILGVRPLTAGFDKIEIAPQFADLEFIEGKVPTIKGPVSIRAEQSIGKSVTLELTIPNNVKATLSLPFAKDKNISSVSVNGQQVKFNADTGLLDDDRVVGRSICCGSIL</sequence>
<evidence type="ECO:0000259" key="1">
    <source>
        <dbReference type="Pfam" id="PF17390"/>
    </source>
</evidence>
<keyword evidence="3" id="KW-1185">Reference proteome</keyword>
<dbReference type="Proteomes" id="UP001247805">
    <property type="component" value="Unassembled WGS sequence"/>
</dbReference>
<dbReference type="EMBL" id="JAWDIO010000001">
    <property type="protein sequence ID" value="MDU0352622.1"/>
    <property type="molecule type" value="Genomic_DNA"/>
</dbReference>
<dbReference type="SUPFAM" id="SSF48208">
    <property type="entry name" value="Six-hairpin glycosidases"/>
    <property type="match status" value="1"/>
</dbReference>
<name>A0ABU3SRJ2_9ALTE</name>
<organism evidence="2 3">
    <name type="scientific">Paraglaciecola aquimarina</name>
    <dbReference type="NCBI Taxonomy" id="1235557"/>
    <lineage>
        <taxon>Bacteria</taxon>
        <taxon>Pseudomonadati</taxon>
        <taxon>Pseudomonadota</taxon>
        <taxon>Gammaproteobacteria</taxon>
        <taxon>Alteromonadales</taxon>
        <taxon>Alteromonadaceae</taxon>
        <taxon>Paraglaciecola</taxon>
    </lineage>
</organism>
<proteinExistence type="predicted"/>
<dbReference type="PANTHER" id="PTHR34987">
    <property type="entry name" value="C, PUTATIVE (AFU_ORTHOLOGUE AFUA_3G02880)-RELATED"/>
    <property type="match status" value="1"/>
</dbReference>
<comment type="caution">
    <text evidence="2">The sequence shown here is derived from an EMBL/GenBank/DDBJ whole genome shotgun (WGS) entry which is preliminary data.</text>
</comment>
<accession>A0ABU3SRJ2</accession>
<evidence type="ECO:0000313" key="3">
    <source>
        <dbReference type="Proteomes" id="UP001247805"/>
    </source>
</evidence>
<evidence type="ECO:0000313" key="2">
    <source>
        <dbReference type="EMBL" id="MDU0352622.1"/>
    </source>
</evidence>
<protein>
    <submittedName>
        <fullName evidence="2">Alpha-L-rhamnosidase C-terminal domain-containing protein</fullName>
    </submittedName>
</protein>
<dbReference type="Pfam" id="PF17390">
    <property type="entry name" value="Bac_rhamnosid_C"/>
    <property type="match status" value="1"/>
</dbReference>
<gene>
    <name evidence="2" type="ORF">RS130_00660</name>
</gene>
<feature type="domain" description="Alpha-L-rhamnosidase C-terminal" evidence="1">
    <location>
        <begin position="15"/>
        <end position="88"/>
    </location>
</feature>
<reference evidence="2 3" key="1">
    <citation type="submission" date="2023-10" db="EMBL/GenBank/DDBJ databases">
        <title>Glaciecola aquimarina strain GGW-M5 nov., isolated from a coastal seawater.</title>
        <authorList>
            <person name="Bayburt H."/>
            <person name="Kim J.M."/>
            <person name="Choi B.J."/>
            <person name="Jeon C.O."/>
        </authorList>
    </citation>
    <scope>NUCLEOTIDE SEQUENCE [LARGE SCALE GENOMIC DNA]</scope>
    <source>
        <strain evidence="2 3">KCTC 32108</strain>
    </source>
</reference>
<dbReference type="InterPro" id="IPR035398">
    <property type="entry name" value="Bac_rhamnosid_C"/>
</dbReference>
<dbReference type="Gene3D" id="2.60.420.10">
    <property type="entry name" value="Maltose phosphorylase, domain 3"/>
    <property type="match status" value="1"/>
</dbReference>
<dbReference type="PANTHER" id="PTHR34987:SF2">
    <property type="entry name" value="B, PUTATIVE (AFU_ORTHOLOGUE AFUA_7G05040)-RELATED"/>
    <property type="match status" value="1"/>
</dbReference>
<dbReference type="RefSeq" id="WP_316024333.1">
    <property type="nucleotide sequence ID" value="NZ_JAWDIO010000001.1"/>
</dbReference>
<dbReference type="InterPro" id="IPR008928">
    <property type="entry name" value="6-hairpin_glycosidase_sf"/>
</dbReference>